<dbReference type="AlphaFoldDB" id="A0A1J6I5T6"/>
<dbReference type="EMBL" id="MOEC01000062">
    <property type="protein sequence ID" value="OIS90296.1"/>
    <property type="molecule type" value="Genomic_DNA"/>
</dbReference>
<protein>
    <submittedName>
        <fullName evidence="1">Uncharacterized protein</fullName>
    </submittedName>
</protein>
<accession>A0A1J6I5T6</accession>
<dbReference type="Proteomes" id="UP000182985">
    <property type="component" value="Unassembled WGS sequence"/>
</dbReference>
<gene>
    <name evidence="1" type="ORF">BLA27_27515</name>
</gene>
<evidence type="ECO:0000313" key="2">
    <source>
        <dbReference type="Proteomes" id="UP000182985"/>
    </source>
</evidence>
<reference evidence="1 2" key="1">
    <citation type="submission" date="2016-10" db="EMBL/GenBank/DDBJ databases">
        <title>The Draft Genome Sequence of the Potato Rhizosphere Bacteria Ochrobactrum sp. IPA7.2.</title>
        <authorList>
            <person name="Gogoleva N.E."/>
            <person name="Khlopko Y.A."/>
            <person name="Burygin G.L."/>
            <person name="Plotnikov A.O."/>
        </authorList>
    </citation>
    <scope>NUCLEOTIDE SEQUENCE [LARGE SCALE GENOMIC DNA]</scope>
    <source>
        <strain evidence="1 2">IPA7.2</strain>
    </source>
</reference>
<keyword evidence="2" id="KW-1185">Reference proteome</keyword>
<organism evidence="1 2">
    <name type="scientific">Brucella cytisi</name>
    <dbReference type="NCBI Taxonomy" id="407152"/>
    <lineage>
        <taxon>Bacteria</taxon>
        <taxon>Pseudomonadati</taxon>
        <taxon>Pseudomonadota</taxon>
        <taxon>Alphaproteobacteria</taxon>
        <taxon>Hyphomicrobiales</taxon>
        <taxon>Brucellaceae</taxon>
        <taxon>Brucella/Ochrobactrum group</taxon>
        <taxon>Brucella</taxon>
    </lineage>
</organism>
<name>A0A1J6I5T6_9HYPH</name>
<evidence type="ECO:0000313" key="1">
    <source>
        <dbReference type="EMBL" id="OIS90296.1"/>
    </source>
</evidence>
<proteinExistence type="predicted"/>
<sequence length="101" mass="11077">MEDAADHLGLFGNDLTVAPERFATGIELLHDLVAVAKSATCFALLHPATQAAMRLHRKIFEEQGVHRAFQANMQLGDFALGQSDNADARELRLLVEQPYCG</sequence>
<comment type="caution">
    <text evidence="1">The sequence shown here is derived from an EMBL/GenBank/DDBJ whole genome shotgun (WGS) entry which is preliminary data.</text>
</comment>